<proteinExistence type="predicted"/>
<sequence length="335" mass="37876">MILVTGGTGLVGSHLLFELTKTNASIRAIHREGSDLKQVEKIFSYYTKNFKEQFQKIEWVLADINDVPALEIAFDTVTHVYHCAALISFDPKDYDRLYKINCEGTANIVNISIASNIKKLVYVSSIATIGQEINSNIANESSDWNAKDANVYALTKYDAEMEVWRGSQEGLTALILNPGIILGPGYWHSGSGAVFQTAAKNYAYYPPSGTGFISVINVVKLLVLGMNSELHKERFIAIAENKTYREVLHQISNSLGVKPPHKELKNWHLSLLWRLDWLASFFSNKERKLTKNSAKSLQEQKQYDNQKIKTAFSYTFEPIDKVLDFCTEQFKKETS</sequence>
<evidence type="ECO:0000313" key="3">
    <source>
        <dbReference type="Proteomes" id="UP000182114"/>
    </source>
</evidence>
<feature type="domain" description="Thioester reductase (TE)" evidence="1">
    <location>
        <begin position="4"/>
        <end position="198"/>
    </location>
</feature>
<gene>
    <name evidence="2" type="ORF">SAMN04487992_105211</name>
</gene>
<dbReference type="RefSeq" id="WP_074538335.1">
    <property type="nucleotide sequence ID" value="NZ_FNBD01000005.1"/>
</dbReference>
<dbReference type="Gene3D" id="3.40.50.720">
    <property type="entry name" value="NAD(P)-binding Rossmann-like Domain"/>
    <property type="match status" value="1"/>
</dbReference>
<dbReference type="PANTHER" id="PTHR48079:SF6">
    <property type="entry name" value="NAD(P)-BINDING DOMAIN-CONTAINING PROTEIN-RELATED"/>
    <property type="match status" value="1"/>
</dbReference>
<accession>A0A1G7H1P5</accession>
<name>A0A1G7H1P5_9FLAO</name>
<dbReference type="PANTHER" id="PTHR48079">
    <property type="entry name" value="PROTEIN YEEZ"/>
    <property type="match status" value="1"/>
</dbReference>
<dbReference type="AlphaFoldDB" id="A0A1G7H1P5"/>
<dbReference type="Proteomes" id="UP000182114">
    <property type="component" value="Unassembled WGS sequence"/>
</dbReference>
<protein>
    <submittedName>
        <fullName evidence="2">Nucleoside-diphosphate-sugar epimerase</fullName>
    </submittedName>
</protein>
<dbReference type="InterPro" id="IPR051783">
    <property type="entry name" value="NAD(P)-dependent_oxidoreduct"/>
</dbReference>
<dbReference type="InterPro" id="IPR036291">
    <property type="entry name" value="NAD(P)-bd_dom_sf"/>
</dbReference>
<evidence type="ECO:0000313" key="2">
    <source>
        <dbReference type="EMBL" id="SDE94261.1"/>
    </source>
</evidence>
<dbReference type="eggNOG" id="COG0451">
    <property type="taxonomic scope" value="Bacteria"/>
</dbReference>
<dbReference type="GO" id="GO:0004029">
    <property type="term" value="F:aldehyde dehydrogenase (NAD+) activity"/>
    <property type="evidence" value="ECO:0007669"/>
    <property type="project" value="TreeGrafter"/>
</dbReference>
<keyword evidence="3" id="KW-1185">Reference proteome</keyword>
<dbReference type="SUPFAM" id="SSF51735">
    <property type="entry name" value="NAD(P)-binding Rossmann-fold domains"/>
    <property type="match status" value="1"/>
</dbReference>
<reference evidence="3" key="1">
    <citation type="submission" date="2016-10" db="EMBL/GenBank/DDBJ databases">
        <authorList>
            <person name="Varghese N."/>
            <person name="Submissions S."/>
        </authorList>
    </citation>
    <scope>NUCLEOTIDE SEQUENCE [LARGE SCALE GENOMIC DNA]</scope>
    <source>
        <strain evidence="3">DSM 24729</strain>
    </source>
</reference>
<dbReference type="Pfam" id="PF07993">
    <property type="entry name" value="NAD_binding_4"/>
    <property type="match status" value="1"/>
</dbReference>
<dbReference type="InterPro" id="IPR013120">
    <property type="entry name" value="FAR_NAD-bd"/>
</dbReference>
<dbReference type="EMBL" id="FNBD01000005">
    <property type="protein sequence ID" value="SDE94261.1"/>
    <property type="molecule type" value="Genomic_DNA"/>
</dbReference>
<evidence type="ECO:0000259" key="1">
    <source>
        <dbReference type="Pfam" id="PF07993"/>
    </source>
</evidence>
<dbReference type="GO" id="GO:0005737">
    <property type="term" value="C:cytoplasm"/>
    <property type="evidence" value="ECO:0007669"/>
    <property type="project" value="TreeGrafter"/>
</dbReference>
<organism evidence="2 3">
    <name type="scientific">Cellulophaga baltica</name>
    <dbReference type="NCBI Taxonomy" id="76594"/>
    <lineage>
        <taxon>Bacteria</taxon>
        <taxon>Pseudomonadati</taxon>
        <taxon>Bacteroidota</taxon>
        <taxon>Flavobacteriia</taxon>
        <taxon>Flavobacteriales</taxon>
        <taxon>Flavobacteriaceae</taxon>
        <taxon>Cellulophaga</taxon>
    </lineage>
</organism>